<dbReference type="RefSeq" id="WP_290320648.1">
    <property type="nucleotide sequence ID" value="NZ_JAUFPN010000284.1"/>
</dbReference>
<evidence type="ECO:0000313" key="2">
    <source>
        <dbReference type="Proteomes" id="UP001529369"/>
    </source>
</evidence>
<comment type="caution">
    <text evidence="1">The sequence shown here is derived from an EMBL/GenBank/DDBJ whole genome shotgun (WGS) entry which is preliminary data.</text>
</comment>
<sequence>MLLAGGGAAAALGAAGGAAVLSMPALRRRLVQQVIYRHVPGIVFDGDDLAGFADHINATLLSRREGGLRRLIRYGVGSVAMHSAPGRRLVQPSPFMAEIDREIVSSFFLCTDFWQEPRRPRRRVLLVRSPDPYEAGCSNPLAILA</sequence>
<name>A0ABT8AFD4_9PROT</name>
<organism evidence="1 2">
    <name type="scientific">Paeniroseomonas aquatica</name>
    <dbReference type="NCBI Taxonomy" id="373043"/>
    <lineage>
        <taxon>Bacteria</taxon>
        <taxon>Pseudomonadati</taxon>
        <taxon>Pseudomonadota</taxon>
        <taxon>Alphaproteobacteria</taxon>
        <taxon>Acetobacterales</taxon>
        <taxon>Acetobacteraceae</taxon>
        <taxon>Paeniroseomonas</taxon>
    </lineage>
</organism>
<reference evidence="2" key="1">
    <citation type="journal article" date="2019" name="Int. J. Syst. Evol. Microbiol.">
        <title>The Global Catalogue of Microorganisms (GCM) 10K type strain sequencing project: providing services to taxonomists for standard genome sequencing and annotation.</title>
        <authorList>
            <consortium name="The Broad Institute Genomics Platform"/>
            <consortium name="The Broad Institute Genome Sequencing Center for Infectious Disease"/>
            <person name="Wu L."/>
            <person name="Ma J."/>
        </authorList>
    </citation>
    <scope>NUCLEOTIDE SEQUENCE [LARGE SCALE GENOMIC DNA]</scope>
    <source>
        <strain evidence="2">CECT 7131</strain>
    </source>
</reference>
<dbReference type="Proteomes" id="UP001529369">
    <property type="component" value="Unassembled WGS sequence"/>
</dbReference>
<evidence type="ECO:0000313" key="1">
    <source>
        <dbReference type="EMBL" id="MDN3568538.1"/>
    </source>
</evidence>
<accession>A0ABT8AFD4</accession>
<proteinExistence type="predicted"/>
<dbReference type="EMBL" id="JAUFPN010000284">
    <property type="protein sequence ID" value="MDN3568538.1"/>
    <property type="molecule type" value="Genomic_DNA"/>
</dbReference>
<gene>
    <name evidence="1" type="ORF">QWZ14_29530</name>
</gene>
<keyword evidence="2" id="KW-1185">Reference proteome</keyword>
<protein>
    <submittedName>
        <fullName evidence="1">Uncharacterized protein</fullName>
    </submittedName>
</protein>